<evidence type="ECO:0000256" key="6">
    <source>
        <dbReference type="SAM" id="MobiDB-lite"/>
    </source>
</evidence>
<feature type="region of interest" description="Disordered" evidence="6">
    <location>
        <begin position="1"/>
        <end position="208"/>
    </location>
</feature>
<evidence type="ECO:0000256" key="2">
    <source>
        <dbReference type="ARBA" id="ARBA00009160"/>
    </source>
</evidence>
<evidence type="ECO:0000256" key="4">
    <source>
        <dbReference type="ARBA" id="ARBA00022989"/>
    </source>
</evidence>
<dbReference type="PANTHER" id="PTHR21346">
    <property type="entry name" value="FUN14 DOMAIN CONTAINING"/>
    <property type="match status" value="1"/>
</dbReference>
<dbReference type="Proteomes" id="UP001233172">
    <property type="component" value="Unassembled WGS sequence"/>
</dbReference>
<dbReference type="PANTHER" id="PTHR21346:SF0">
    <property type="entry name" value="RE45833P"/>
    <property type="match status" value="1"/>
</dbReference>
<evidence type="ECO:0000256" key="1">
    <source>
        <dbReference type="ARBA" id="ARBA00004374"/>
    </source>
</evidence>
<dbReference type="Pfam" id="PF04930">
    <property type="entry name" value="FUN14"/>
    <property type="match status" value="1"/>
</dbReference>
<evidence type="ECO:0000313" key="7">
    <source>
        <dbReference type="EMBL" id="KAK0059647.1"/>
    </source>
</evidence>
<comment type="similarity">
    <text evidence="2">Belongs to the FUN14 family.</text>
</comment>
<feature type="compositionally biased region" description="Polar residues" evidence="6">
    <location>
        <begin position="158"/>
        <end position="182"/>
    </location>
</feature>
<comment type="caution">
    <text evidence="7">The sequence shown here is derived from an EMBL/GenBank/DDBJ whole genome shotgun (WGS) entry which is preliminary data.</text>
</comment>
<gene>
    <name evidence="7" type="ORF">Bpfe_010815</name>
</gene>
<keyword evidence="4" id="KW-1133">Transmembrane helix</keyword>
<reference evidence="7" key="1">
    <citation type="journal article" date="2023" name="PLoS Negl. Trop. Dis.">
        <title>A genome sequence for Biomphalaria pfeifferi, the major vector snail for the human-infecting parasite Schistosoma mansoni.</title>
        <authorList>
            <person name="Bu L."/>
            <person name="Lu L."/>
            <person name="Laidemitt M.R."/>
            <person name="Zhang S.M."/>
            <person name="Mutuku M."/>
            <person name="Mkoji G."/>
            <person name="Steinauer M."/>
            <person name="Loker E.S."/>
        </authorList>
    </citation>
    <scope>NUCLEOTIDE SEQUENCE</scope>
    <source>
        <strain evidence="7">KasaAsao</strain>
    </source>
</reference>
<accession>A0AAD8BT91</accession>
<feature type="compositionally biased region" description="Polar residues" evidence="6">
    <location>
        <begin position="54"/>
        <end position="65"/>
    </location>
</feature>
<dbReference type="GO" id="GO:0000422">
    <property type="term" value="P:autophagy of mitochondrion"/>
    <property type="evidence" value="ECO:0007669"/>
    <property type="project" value="TreeGrafter"/>
</dbReference>
<comment type="subcellular location">
    <subcellularLocation>
        <location evidence="1">Mitochondrion outer membrane</location>
        <topology evidence="1">Multi-pass membrane protein</topology>
    </subcellularLocation>
</comment>
<protein>
    <submittedName>
        <fullName evidence="7">Repetin</fullName>
    </submittedName>
</protein>
<dbReference type="AlphaFoldDB" id="A0AAD8BT91"/>
<reference evidence="7" key="2">
    <citation type="submission" date="2023-04" db="EMBL/GenBank/DDBJ databases">
        <authorList>
            <person name="Bu L."/>
            <person name="Lu L."/>
            <person name="Laidemitt M.R."/>
            <person name="Zhang S.M."/>
            <person name="Mutuku M."/>
            <person name="Mkoji G."/>
            <person name="Steinauer M."/>
            <person name="Loker E.S."/>
        </authorList>
    </citation>
    <scope>NUCLEOTIDE SEQUENCE</scope>
    <source>
        <strain evidence="7">KasaAsao</strain>
        <tissue evidence="7">Whole Snail</tissue>
    </source>
</reference>
<organism evidence="7 8">
    <name type="scientific">Biomphalaria pfeifferi</name>
    <name type="common">Bloodfluke planorb</name>
    <name type="synonym">Freshwater snail</name>
    <dbReference type="NCBI Taxonomy" id="112525"/>
    <lineage>
        <taxon>Eukaryota</taxon>
        <taxon>Metazoa</taxon>
        <taxon>Spiralia</taxon>
        <taxon>Lophotrochozoa</taxon>
        <taxon>Mollusca</taxon>
        <taxon>Gastropoda</taxon>
        <taxon>Heterobranchia</taxon>
        <taxon>Euthyneura</taxon>
        <taxon>Panpulmonata</taxon>
        <taxon>Hygrophila</taxon>
        <taxon>Lymnaeoidea</taxon>
        <taxon>Planorbidae</taxon>
        <taxon>Biomphalaria</taxon>
    </lineage>
</organism>
<name>A0AAD8BT91_BIOPF</name>
<keyword evidence="5" id="KW-0472">Membrane</keyword>
<keyword evidence="3" id="KW-0812">Transmembrane</keyword>
<feature type="compositionally biased region" description="Basic and acidic residues" evidence="6">
    <location>
        <begin position="1"/>
        <end position="36"/>
    </location>
</feature>
<sequence>MKKAIKEKLEKAHDMIRRKTFKPDDKTEESKLKNDKSSIGSKKKPVVRSKSPTVRKQNLAGSNKSPAVRKQSLAGSNKSPAVRKQSLAGSNKSPAVRKQSLAGSHKNPVGINRNPNGGYKNPVGINRSTTGGYKNPVGSIKNPVVSNKNPVGGIKSPVGNNKSPTDSYKSTASADFSQQQKWLGSGQISGGKAGSGPGSRKSSVASGLSSQSSQFTSCYSILKQSSGSDRKRRISSKSKPKESDKVEKEFGYLIELESESASESTASLSDDDMAGIKEIAEAVIVETAPENSFDVYYERILGDVTKKSAAKQFFIGSAAGCVTGFLVQKVSKAAAAGLAGTLLLILVAQHNGIVSINWTKLDREITKARAKAREALSRHKTSIFDRSHLFYEENYFLGIGFVSGFLFDLLV</sequence>
<evidence type="ECO:0000256" key="3">
    <source>
        <dbReference type="ARBA" id="ARBA00022692"/>
    </source>
</evidence>
<proteinExistence type="inferred from homology"/>
<keyword evidence="8" id="KW-1185">Reference proteome</keyword>
<evidence type="ECO:0000313" key="8">
    <source>
        <dbReference type="Proteomes" id="UP001233172"/>
    </source>
</evidence>
<feature type="compositionally biased region" description="Gly residues" evidence="6">
    <location>
        <begin position="187"/>
        <end position="197"/>
    </location>
</feature>
<dbReference type="InterPro" id="IPR007014">
    <property type="entry name" value="FUN14"/>
</dbReference>
<dbReference type="GO" id="GO:0005741">
    <property type="term" value="C:mitochondrial outer membrane"/>
    <property type="evidence" value="ECO:0007669"/>
    <property type="project" value="UniProtKB-SubCell"/>
</dbReference>
<dbReference type="EMBL" id="JASAOG010000040">
    <property type="protein sequence ID" value="KAK0059647.1"/>
    <property type="molecule type" value="Genomic_DNA"/>
</dbReference>
<evidence type="ECO:0000256" key="5">
    <source>
        <dbReference type="ARBA" id="ARBA00023136"/>
    </source>
</evidence>